<name>A0A848M8W5_PAELE</name>
<protein>
    <submittedName>
        <fullName evidence="2">DUF5412 domain-containing protein</fullName>
    </submittedName>
</protein>
<sequence>MKKKRWGWIAALIVITLAAIYIYLKSFTLLLLPKGNLIVTSNSPNNTFTFTAYLVNAGGATGSFAVRGEVRDNKSGKSRNLYWEYRIDEANVKWANETTITINDRQLDVHKDTYDFREHRNKNS</sequence>
<keyword evidence="1" id="KW-0472">Membrane</keyword>
<evidence type="ECO:0000313" key="3">
    <source>
        <dbReference type="Proteomes" id="UP000565468"/>
    </source>
</evidence>
<proteinExistence type="predicted"/>
<dbReference type="RefSeq" id="WP_169505878.1">
    <property type="nucleotide sequence ID" value="NZ_JABBPN010000014.1"/>
</dbReference>
<reference evidence="2 3" key="1">
    <citation type="submission" date="2020-04" db="EMBL/GenBank/DDBJ databases">
        <title>Paenibacillus algicola sp. nov., a novel marine bacterium producing alginate lyase.</title>
        <authorList>
            <person name="Huang H."/>
        </authorList>
    </citation>
    <scope>NUCLEOTIDE SEQUENCE [LARGE SCALE GENOMIC DNA]</scope>
    <source>
        <strain evidence="2 3">L7-75</strain>
    </source>
</reference>
<dbReference type="AlphaFoldDB" id="A0A848M8W5"/>
<feature type="transmembrane region" description="Helical" evidence="1">
    <location>
        <begin position="6"/>
        <end position="24"/>
    </location>
</feature>
<dbReference type="Pfam" id="PF17428">
    <property type="entry name" value="DUF5412"/>
    <property type="match status" value="1"/>
</dbReference>
<keyword evidence="3" id="KW-1185">Reference proteome</keyword>
<organism evidence="2 3">
    <name type="scientific">Paenibacillus lemnae</name>
    <dbReference type="NCBI Taxonomy" id="1330551"/>
    <lineage>
        <taxon>Bacteria</taxon>
        <taxon>Bacillati</taxon>
        <taxon>Bacillota</taxon>
        <taxon>Bacilli</taxon>
        <taxon>Bacillales</taxon>
        <taxon>Paenibacillaceae</taxon>
        <taxon>Paenibacillus</taxon>
    </lineage>
</organism>
<gene>
    <name evidence="2" type="ORF">HII30_15120</name>
</gene>
<evidence type="ECO:0000256" key="1">
    <source>
        <dbReference type="SAM" id="Phobius"/>
    </source>
</evidence>
<accession>A0A848M8W5</accession>
<keyword evidence="1" id="KW-1133">Transmembrane helix</keyword>
<dbReference type="InterPro" id="IPR035406">
    <property type="entry name" value="DUF5412"/>
</dbReference>
<evidence type="ECO:0000313" key="2">
    <source>
        <dbReference type="EMBL" id="NMO97095.1"/>
    </source>
</evidence>
<dbReference type="Proteomes" id="UP000565468">
    <property type="component" value="Unassembled WGS sequence"/>
</dbReference>
<comment type="caution">
    <text evidence="2">The sequence shown here is derived from an EMBL/GenBank/DDBJ whole genome shotgun (WGS) entry which is preliminary data.</text>
</comment>
<dbReference type="EMBL" id="JABBPN010000014">
    <property type="protein sequence ID" value="NMO97095.1"/>
    <property type="molecule type" value="Genomic_DNA"/>
</dbReference>
<keyword evidence="1" id="KW-0812">Transmembrane</keyword>